<keyword evidence="9" id="KW-1185">Reference proteome</keyword>
<dbReference type="GeneID" id="10283373"/>
<comment type="similarity">
    <text evidence="2 6">Belongs to the anelloviridae capsid protein family.</text>
</comment>
<protein>
    <recommendedName>
        <fullName evidence="6">Capsid protein</fullName>
    </recommendedName>
</protein>
<keyword evidence="3 6" id="KW-1140">T=1 icosahedral capsid protein</keyword>
<evidence type="ECO:0000256" key="5">
    <source>
        <dbReference type="ARBA" id="ARBA00022844"/>
    </source>
</evidence>
<name>F1CHU5_9VIRU</name>
<evidence type="ECO:0000256" key="1">
    <source>
        <dbReference type="ARBA" id="ARBA00004328"/>
    </source>
</evidence>
<dbReference type="Pfam" id="PF02956">
    <property type="entry name" value="TT_ORF1"/>
    <property type="match status" value="1"/>
</dbReference>
<dbReference type="EMBL" id="HQ287751">
    <property type="protein sequence ID" value="ADZ04933.1"/>
    <property type="molecule type" value="Genomic_DNA"/>
</dbReference>
<dbReference type="GO" id="GO:0039615">
    <property type="term" value="C:T=1 icosahedral viral capsid"/>
    <property type="evidence" value="ECO:0007669"/>
    <property type="project" value="UniProtKB-UniRule"/>
</dbReference>
<dbReference type="KEGG" id="vg:10283373"/>
<accession>F1CHU5</accession>
<keyword evidence="5 6" id="KW-0946">Virion</keyword>
<evidence type="ECO:0000313" key="8">
    <source>
        <dbReference type="EMBL" id="ADZ04933.1"/>
    </source>
</evidence>
<comment type="subcellular location">
    <subcellularLocation>
        <location evidence="1 6">Virion</location>
    </subcellularLocation>
</comment>
<evidence type="ECO:0000256" key="3">
    <source>
        <dbReference type="ARBA" id="ARBA00022431"/>
    </source>
</evidence>
<evidence type="ECO:0000313" key="9">
    <source>
        <dbReference type="Proteomes" id="UP000119281"/>
    </source>
</evidence>
<evidence type="ECO:0000256" key="2">
    <source>
        <dbReference type="ARBA" id="ARBA00006131"/>
    </source>
</evidence>
<comment type="function">
    <text evidence="6">Self-assembles to form an icosahedral capsid.</text>
</comment>
<evidence type="ECO:0000256" key="6">
    <source>
        <dbReference type="RuleBase" id="RU361230"/>
    </source>
</evidence>
<dbReference type="RefSeq" id="YP_004286324.1">
    <property type="nucleotide sequence ID" value="NC_015212.1"/>
</dbReference>
<keyword evidence="4 6" id="KW-0167">Capsid protein</keyword>
<organism evidence="8 9">
    <name type="scientific">Seal anellovirus TFFN/USA/2006</name>
    <dbReference type="NCBI Taxonomy" id="991022"/>
    <lineage>
        <taxon>Viruses</taxon>
        <taxon>Monodnaviria</taxon>
        <taxon>Shotokuvirae</taxon>
        <taxon>Commensaviricota</taxon>
        <taxon>Cardeaviricetes</taxon>
        <taxon>Sanitavirales</taxon>
        <taxon>Anelloviridae</taxon>
    </lineage>
</organism>
<evidence type="ECO:0000256" key="7">
    <source>
        <dbReference type="SAM" id="MobiDB-lite"/>
    </source>
</evidence>
<dbReference type="Proteomes" id="UP000119281">
    <property type="component" value="Segment"/>
</dbReference>
<feature type="region of interest" description="Disordered" evidence="7">
    <location>
        <begin position="382"/>
        <end position="416"/>
    </location>
</feature>
<dbReference type="InterPro" id="IPR004219">
    <property type="entry name" value="TTvirus_Unk"/>
</dbReference>
<evidence type="ECO:0000256" key="4">
    <source>
        <dbReference type="ARBA" id="ARBA00022561"/>
    </source>
</evidence>
<feature type="compositionally biased region" description="Basic and acidic residues" evidence="7">
    <location>
        <begin position="404"/>
        <end position="416"/>
    </location>
</feature>
<dbReference type="OrthoDB" id="11413at10239"/>
<reference evidence="8 9" key="1">
    <citation type="journal article" date="2011" name="J. Gen. Virol.">
        <title>Metagenomic identification of a novel anellovirus in Pacific harbor seal (Phoca vitulina richardsii) lung samples and its detection in samples from multiple years.</title>
        <authorList>
            <person name="Ng T.F."/>
            <person name="Wheeler E."/>
            <person name="Greig D."/>
            <person name="Waltzek T.B."/>
            <person name="Gulland F."/>
            <person name="Breitbart M."/>
        </authorList>
    </citation>
    <scope>NUCLEOTIDE SEQUENCE [LARGE SCALE GENOMIC DNA]</scope>
</reference>
<proteinExistence type="inferred from homology"/>
<sequence>MARRFRRRFQRWRRGRYHPRRGYRRWRPFHHWRHWRRRGRYFRHRTAAVRYRPSRRHKVVVCRGWEPLGNVCKETLASQEATPYKDIEADYDPTTSTLDQFKGSWQGTWGHHYFTLENLVKRNRQLMNTFTSDWRGWDYYQFLGGVFYMPKISGMDYFIYLDYDLQDLKAKGDETDLYKHMKSWIHPGIYMNRYGAKMITSPHRTTAPRLFRKVRIKPPASWEGLYPINTGFKYIFCHWAWTVFDWDMPFFDSYCYLKSCATKPPKPMCEQCCNERPWWSGLKDSHNMCKPNFDDNFNDSKEAYDARATWVRRDQYQMSSCESNTPETGKDCNCFNWGPFLPQCFPLWNSWGRSVWFKYKLFFKFSGDSVYRRTVSKDSKDLIPEAPKGKYSQGEIPSSSSPRRPLDEADILRGDLDPSGILTERAYRGITRPGGEEQPTMLVPKRVRFRRGDIRRKRLRHLLSRLMER</sequence>